<protein>
    <submittedName>
        <fullName evidence="1">Uncharacterized protein</fullName>
    </submittedName>
</protein>
<gene>
    <name evidence="1" type="ORF">B0I31_11722</name>
</gene>
<organism evidence="1 2">
    <name type="scientific">Saccharothrix carnea</name>
    <dbReference type="NCBI Taxonomy" id="1280637"/>
    <lineage>
        <taxon>Bacteria</taxon>
        <taxon>Bacillati</taxon>
        <taxon>Actinomycetota</taxon>
        <taxon>Actinomycetes</taxon>
        <taxon>Pseudonocardiales</taxon>
        <taxon>Pseudonocardiaceae</taxon>
        <taxon>Saccharothrix</taxon>
    </lineage>
</organism>
<comment type="caution">
    <text evidence="1">The sequence shown here is derived from an EMBL/GenBank/DDBJ whole genome shotgun (WGS) entry which is preliminary data.</text>
</comment>
<dbReference type="Proteomes" id="UP000241118">
    <property type="component" value="Unassembled WGS sequence"/>
</dbReference>
<keyword evidence="2" id="KW-1185">Reference proteome</keyword>
<dbReference type="EMBL" id="PYAX01000017">
    <property type="protein sequence ID" value="PSL51828.1"/>
    <property type="molecule type" value="Genomic_DNA"/>
</dbReference>
<proteinExistence type="predicted"/>
<dbReference type="AlphaFoldDB" id="A0A2P8I032"/>
<evidence type="ECO:0000313" key="1">
    <source>
        <dbReference type="EMBL" id="PSL51828.1"/>
    </source>
</evidence>
<sequence>MIAPMGRCVSIGARGGARHSEGNLSIKLT</sequence>
<reference evidence="1 2" key="1">
    <citation type="submission" date="2018-03" db="EMBL/GenBank/DDBJ databases">
        <title>Genomic Encyclopedia of Type Strains, Phase III (KMG-III): the genomes of soil and plant-associated and newly described type strains.</title>
        <authorList>
            <person name="Whitman W."/>
        </authorList>
    </citation>
    <scope>NUCLEOTIDE SEQUENCE [LARGE SCALE GENOMIC DNA]</scope>
    <source>
        <strain evidence="1 2">CGMCC 4.7097</strain>
    </source>
</reference>
<accession>A0A2P8I032</accession>
<evidence type="ECO:0000313" key="2">
    <source>
        <dbReference type="Proteomes" id="UP000241118"/>
    </source>
</evidence>
<name>A0A2P8I032_SACCR</name>